<comment type="similarity">
    <text evidence="1 6">Belongs to the sigma-70 factor family. ECF subfamily.</text>
</comment>
<protein>
    <recommendedName>
        <fullName evidence="6">RNA polymerase sigma factor</fullName>
    </recommendedName>
</protein>
<dbReference type="SUPFAM" id="SSF88659">
    <property type="entry name" value="Sigma3 and sigma4 domains of RNA polymerase sigma factors"/>
    <property type="match status" value="1"/>
</dbReference>
<feature type="domain" description="RNA polymerase sigma factor 70 region 4 type 2" evidence="8">
    <location>
        <begin position="114"/>
        <end position="166"/>
    </location>
</feature>
<keyword evidence="2 6" id="KW-0805">Transcription regulation</keyword>
<evidence type="ECO:0000256" key="4">
    <source>
        <dbReference type="ARBA" id="ARBA00023125"/>
    </source>
</evidence>
<dbReference type="Pfam" id="PF04542">
    <property type="entry name" value="Sigma70_r2"/>
    <property type="match status" value="1"/>
</dbReference>
<dbReference type="Gene3D" id="1.10.1740.10">
    <property type="match status" value="1"/>
</dbReference>
<evidence type="ECO:0000259" key="7">
    <source>
        <dbReference type="Pfam" id="PF04542"/>
    </source>
</evidence>
<proteinExistence type="inferred from homology"/>
<dbReference type="Proteomes" id="UP001601059">
    <property type="component" value="Unassembled WGS sequence"/>
</dbReference>
<organism evidence="9 10">
    <name type="scientific">Cytobacillus spartinae</name>
    <dbReference type="NCBI Taxonomy" id="3299023"/>
    <lineage>
        <taxon>Bacteria</taxon>
        <taxon>Bacillati</taxon>
        <taxon>Bacillota</taxon>
        <taxon>Bacilli</taxon>
        <taxon>Bacillales</taxon>
        <taxon>Bacillaceae</taxon>
        <taxon>Cytobacillus</taxon>
    </lineage>
</organism>
<dbReference type="InterPro" id="IPR014284">
    <property type="entry name" value="RNA_pol_sigma-70_dom"/>
</dbReference>
<dbReference type="PROSITE" id="PS01063">
    <property type="entry name" value="SIGMA70_ECF"/>
    <property type="match status" value="1"/>
</dbReference>
<dbReference type="CDD" id="cd06171">
    <property type="entry name" value="Sigma70_r4"/>
    <property type="match status" value="1"/>
</dbReference>
<dbReference type="InterPro" id="IPR013325">
    <property type="entry name" value="RNA_pol_sigma_r2"/>
</dbReference>
<reference evidence="9 10" key="1">
    <citation type="submission" date="2024-08" db="EMBL/GenBank/DDBJ databases">
        <title>Two novel Cytobacillus novel species.</title>
        <authorList>
            <person name="Liu G."/>
        </authorList>
    </citation>
    <scope>NUCLEOTIDE SEQUENCE [LARGE SCALE GENOMIC DNA]</scope>
    <source>
        <strain evidence="9 10">FJAT-54145</strain>
    </source>
</reference>
<evidence type="ECO:0000256" key="3">
    <source>
        <dbReference type="ARBA" id="ARBA00023082"/>
    </source>
</evidence>
<dbReference type="InterPro" id="IPR036388">
    <property type="entry name" value="WH-like_DNA-bd_sf"/>
</dbReference>
<dbReference type="Gene3D" id="1.10.10.10">
    <property type="entry name" value="Winged helix-like DNA-binding domain superfamily/Winged helix DNA-binding domain"/>
    <property type="match status" value="1"/>
</dbReference>
<dbReference type="RefSeq" id="WP_389361577.1">
    <property type="nucleotide sequence ID" value="NZ_JBIACK010000006.1"/>
</dbReference>
<dbReference type="InterPro" id="IPR013249">
    <property type="entry name" value="RNA_pol_sigma70_r4_t2"/>
</dbReference>
<accession>A0ABW6KBP8</accession>
<name>A0ABW6KBP8_9BACI</name>
<keyword evidence="5 6" id="KW-0804">Transcription</keyword>
<evidence type="ECO:0000256" key="1">
    <source>
        <dbReference type="ARBA" id="ARBA00010641"/>
    </source>
</evidence>
<sequence length="173" mass="20638">MIEPSKIYNKDIALEYLLQEYGDSVKKLAYTYVKDWSIAEDIAQEVYITSYKHWDQFRGECSYKTWLFKITVNKCKDTYKSKWFNVQGLLENISFKLKSTASTEHEVLLRSEARELSEYVLQLPIKYREIIILFYYEELKIVEIQELTGLNPSTIKSRLYRGKEKLRHMYGGE</sequence>
<comment type="caution">
    <text evidence="9">The sequence shown here is derived from an EMBL/GenBank/DDBJ whole genome shotgun (WGS) entry which is preliminary data.</text>
</comment>
<gene>
    <name evidence="9" type="ORF">ACFYKX_13465</name>
</gene>
<evidence type="ECO:0000313" key="10">
    <source>
        <dbReference type="Proteomes" id="UP001601059"/>
    </source>
</evidence>
<evidence type="ECO:0000313" key="9">
    <source>
        <dbReference type="EMBL" id="MFE8701607.1"/>
    </source>
</evidence>
<keyword evidence="4 6" id="KW-0238">DNA-binding</keyword>
<dbReference type="InterPro" id="IPR007627">
    <property type="entry name" value="RNA_pol_sigma70_r2"/>
</dbReference>
<dbReference type="PANTHER" id="PTHR43133">
    <property type="entry name" value="RNA POLYMERASE ECF-TYPE SIGMA FACTO"/>
    <property type="match status" value="1"/>
</dbReference>
<dbReference type="InterPro" id="IPR013324">
    <property type="entry name" value="RNA_pol_sigma_r3/r4-like"/>
</dbReference>
<keyword evidence="10" id="KW-1185">Reference proteome</keyword>
<dbReference type="NCBIfam" id="TIGR02937">
    <property type="entry name" value="sigma70-ECF"/>
    <property type="match status" value="1"/>
</dbReference>
<dbReference type="SUPFAM" id="SSF88946">
    <property type="entry name" value="Sigma2 domain of RNA polymerase sigma factors"/>
    <property type="match status" value="1"/>
</dbReference>
<dbReference type="PANTHER" id="PTHR43133:SF60">
    <property type="entry name" value="RNA POLYMERASE SIGMA FACTOR SIGV"/>
    <property type="match status" value="1"/>
</dbReference>
<keyword evidence="3 6" id="KW-0731">Sigma factor</keyword>
<dbReference type="InterPro" id="IPR039425">
    <property type="entry name" value="RNA_pol_sigma-70-like"/>
</dbReference>
<evidence type="ECO:0000256" key="6">
    <source>
        <dbReference type="RuleBase" id="RU000716"/>
    </source>
</evidence>
<dbReference type="InterPro" id="IPR000838">
    <property type="entry name" value="RNA_pol_sigma70_ECF_CS"/>
</dbReference>
<evidence type="ECO:0000256" key="5">
    <source>
        <dbReference type="ARBA" id="ARBA00023163"/>
    </source>
</evidence>
<evidence type="ECO:0000256" key="2">
    <source>
        <dbReference type="ARBA" id="ARBA00023015"/>
    </source>
</evidence>
<feature type="domain" description="RNA polymerase sigma-70 region 2" evidence="7">
    <location>
        <begin position="17"/>
        <end position="83"/>
    </location>
</feature>
<dbReference type="EMBL" id="JBIACK010000006">
    <property type="protein sequence ID" value="MFE8701607.1"/>
    <property type="molecule type" value="Genomic_DNA"/>
</dbReference>
<dbReference type="Pfam" id="PF08281">
    <property type="entry name" value="Sigma70_r4_2"/>
    <property type="match status" value="1"/>
</dbReference>
<evidence type="ECO:0000259" key="8">
    <source>
        <dbReference type="Pfam" id="PF08281"/>
    </source>
</evidence>